<evidence type="ECO:0000256" key="1">
    <source>
        <dbReference type="ARBA" id="ARBA00008007"/>
    </source>
</evidence>
<dbReference type="Pfam" id="PF00156">
    <property type="entry name" value="Pribosyltran"/>
    <property type="match status" value="1"/>
</dbReference>
<dbReference type="GO" id="GO:0016740">
    <property type="term" value="F:transferase activity"/>
    <property type="evidence" value="ECO:0007669"/>
    <property type="project" value="UniProtKB-KW"/>
</dbReference>
<dbReference type="SUPFAM" id="SSF53271">
    <property type="entry name" value="PRTase-like"/>
    <property type="match status" value="1"/>
</dbReference>
<dbReference type="PANTHER" id="PTHR47505:SF1">
    <property type="entry name" value="DNA UTILIZATION PROTEIN YHGH"/>
    <property type="match status" value="1"/>
</dbReference>
<sequence>MPGLGVPGYAAGRYEGVLRSVLLAYKNRGAYRYERHLGRRLAGPLLNVLEAEYRLDARRHRVALVPLPSRRRSERERGFRHVEVIARRALRTLGVPGSVVPALRATRGRTGQVGLGPLERERNARRVRVRRGAIAYLTRVPVVLVDDVSTTGATLRVATEVLEASGVRVMGAVTLCLAERRDAPQKLEWNLTGERG</sequence>
<gene>
    <name evidence="3" type="ORF">FB468_1788</name>
</gene>
<dbReference type="CDD" id="cd06223">
    <property type="entry name" value="PRTases_typeI"/>
    <property type="match status" value="1"/>
</dbReference>
<dbReference type="AlphaFoldDB" id="A0A542Y6U1"/>
<organism evidence="3 4">
    <name type="scientific">Leucobacter komagatae</name>
    <dbReference type="NCBI Taxonomy" id="55969"/>
    <lineage>
        <taxon>Bacteria</taxon>
        <taxon>Bacillati</taxon>
        <taxon>Actinomycetota</taxon>
        <taxon>Actinomycetes</taxon>
        <taxon>Micrococcales</taxon>
        <taxon>Microbacteriaceae</taxon>
        <taxon>Leucobacter</taxon>
    </lineage>
</organism>
<dbReference type="InterPro" id="IPR000836">
    <property type="entry name" value="PRTase_dom"/>
</dbReference>
<feature type="domain" description="Phosphoribosyltransferase" evidence="2">
    <location>
        <begin position="142"/>
        <end position="181"/>
    </location>
</feature>
<dbReference type="InterPro" id="IPR051910">
    <property type="entry name" value="ComF/GntX_DNA_util-trans"/>
</dbReference>
<comment type="similarity">
    <text evidence="1">Belongs to the ComF/GntX family.</text>
</comment>
<accession>A0A542Y6U1</accession>
<comment type="caution">
    <text evidence="3">The sequence shown here is derived from an EMBL/GenBank/DDBJ whole genome shotgun (WGS) entry which is preliminary data.</text>
</comment>
<dbReference type="PANTHER" id="PTHR47505">
    <property type="entry name" value="DNA UTILIZATION PROTEIN YHGH"/>
    <property type="match status" value="1"/>
</dbReference>
<dbReference type="Gene3D" id="3.40.50.2020">
    <property type="match status" value="1"/>
</dbReference>
<keyword evidence="4" id="KW-1185">Reference proteome</keyword>
<proteinExistence type="inferred from homology"/>
<reference evidence="3 4" key="1">
    <citation type="submission" date="2019-06" db="EMBL/GenBank/DDBJ databases">
        <title>Sequencing the genomes of 1000 actinobacteria strains.</title>
        <authorList>
            <person name="Klenk H.-P."/>
        </authorList>
    </citation>
    <scope>NUCLEOTIDE SEQUENCE [LARGE SCALE GENOMIC DNA]</scope>
    <source>
        <strain evidence="3 4">DSM 8803</strain>
    </source>
</reference>
<evidence type="ECO:0000313" key="4">
    <source>
        <dbReference type="Proteomes" id="UP000319094"/>
    </source>
</evidence>
<evidence type="ECO:0000313" key="3">
    <source>
        <dbReference type="EMBL" id="TQL43754.1"/>
    </source>
</evidence>
<keyword evidence="3" id="KW-0808">Transferase</keyword>
<protein>
    <submittedName>
        <fullName evidence="3">Phosphoribosyl transferase-like protein</fullName>
    </submittedName>
</protein>
<evidence type="ECO:0000259" key="2">
    <source>
        <dbReference type="Pfam" id="PF00156"/>
    </source>
</evidence>
<dbReference type="Proteomes" id="UP000319094">
    <property type="component" value="Unassembled WGS sequence"/>
</dbReference>
<dbReference type="InterPro" id="IPR029057">
    <property type="entry name" value="PRTase-like"/>
</dbReference>
<name>A0A542Y6U1_9MICO</name>
<dbReference type="EMBL" id="VFON01000001">
    <property type="protein sequence ID" value="TQL43754.1"/>
    <property type="molecule type" value="Genomic_DNA"/>
</dbReference>